<name>A0A6H2A3D0_9ZZZZ</name>
<accession>A0A6H2A3D0</accession>
<sequence length="57" mass="6553">MERQSEFNVLPKNNRGPQVLPGTLTRCPMFGQMKDPQDLCECVIFDKGKIKSKEKKL</sequence>
<organism evidence="1">
    <name type="scientific">viral metagenome</name>
    <dbReference type="NCBI Taxonomy" id="1070528"/>
    <lineage>
        <taxon>unclassified sequences</taxon>
        <taxon>metagenomes</taxon>
        <taxon>organismal metagenomes</taxon>
    </lineage>
</organism>
<dbReference type="AlphaFoldDB" id="A0A6H2A3D0"/>
<proteinExistence type="predicted"/>
<protein>
    <submittedName>
        <fullName evidence="1">Uncharacterized protein</fullName>
    </submittedName>
</protein>
<gene>
    <name evidence="1" type="ORF">TM448A05538_0009</name>
</gene>
<evidence type="ECO:0000313" key="1">
    <source>
        <dbReference type="EMBL" id="QJA54693.1"/>
    </source>
</evidence>
<dbReference type="EMBL" id="MT144529">
    <property type="protein sequence ID" value="QJA54693.1"/>
    <property type="molecule type" value="Genomic_DNA"/>
</dbReference>
<reference evidence="1" key="1">
    <citation type="submission" date="2020-03" db="EMBL/GenBank/DDBJ databases">
        <title>The deep terrestrial virosphere.</title>
        <authorList>
            <person name="Holmfeldt K."/>
            <person name="Nilsson E."/>
            <person name="Simone D."/>
            <person name="Lopez-Fernandez M."/>
            <person name="Wu X."/>
            <person name="de Brujin I."/>
            <person name="Lundin D."/>
            <person name="Andersson A."/>
            <person name="Bertilsson S."/>
            <person name="Dopson M."/>
        </authorList>
    </citation>
    <scope>NUCLEOTIDE SEQUENCE</scope>
    <source>
        <strain evidence="1">TM448A05538</strain>
    </source>
</reference>